<dbReference type="HOGENOM" id="CLU_093068_0_0_3"/>
<dbReference type="STRING" id="1173027.Mic7113_4026"/>
<evidence type="ECO:0000256" key="1">
    <source>
        <dbReference type="SAM" id="Phobius"/>
    </source>
</evidence>
<feature type="transmembrane region" description="Helical" evidence="1">
    <location>
        <begin position="79"/>
        <end position="102"/>
    </location>
</feature>
<keyword evidence="1" id="KW-1133">Transmembrane helix</keyword>
<keyword evidence="1" id="KW-0812">Transmembrane</keyword>
<proteinExistence type="predicted"/>
<dbReference type="AlphaFoldDB" id="K9WIU7"/>
<dbReference type="KEGG" id="mic:Mic7113_4026"/>
<keyword evidence="1" id="KW-0472">Membrane</keyword>
<gene>
    <name evidence="2" type="ORF">Mic7113_4026</name>
</gene>
<evidence type="ECO:0008006" key="4">
    <source>
        <dbReference type="Google" id="ProtNLM"/>
    </source>
</evidence>
<protein>
    <recommendedName>
        <fullName evidence="4">Armadillo-type fold-containing protein</fullName>
    </recommendedName>
</protein>
<feature type="transmembrane region" description="Helical" evidence="1">
    <location>
        <begin position="20"/>
        <end position="36"/>
    </location>
</feature>
<dbReference type="eggNOG" id="ENOG5030NQW">
    <property type="taxonomic scope" value="Bacteria"/>
</dbReference>
<dbReference type="EMBL" id="CP003630">
    <property type="protein sequence ID" value="AFZ19731.1"/>
    <property type="molecule type" value="Genomic_DNA"/>
</dbReference>
<reference evidence="2 3" key="1">
    <citation type="submission" date="2012-06" db="EMBL/GenBank/DDBJ databases">
        <title>Finished chromosome of genome of Microcoleus sp. PCC 7113.</title>
        <authorList>
            <consortium name="US DOE Joint Genome Institute"/>
            <person name="Gugger M."/>
            <person name="Coursin T."/>
            <person name="Rippka R."/>
            <person name="Tandeau De Marsac N."/>
            <person name="Huntemann M."/>
            <person name="Wei C.-L."/>
            <person name="Han J."/>
            <person name="Detter J.C."/>
            <person name="Han C."/>
            <person name="Tapia R."/>
            <person name="Chen A."/>
            <person name="Kyrpides N."/>
            <person name="Mavromatis K."/>
            <person name="Markowitz V."/>
            <person name="Szeto E."/>
            <person name="Ivanova N."/>
            <person name="Pagani I."/>
            <person name="Pati A."/>
            <person name="Goodwin L."/>
            <person name="Nordberg H.P."/>
            <person name="Cantor M.N."/>
            <person name="Hua S.X."/>
            <person name="Woyke T."/>
            <person name="Kerfeld C.A."/>
        </authorList>
    </citation>
    <scope>NUCLEOTIDE SEQUENCE [LARGE SCALE GENOMIC DNA]</scope>
    <source>
        <strain evidence="2 3">PCC 7113</strain>
    </source>
</reference>
<accession>K9WIU7</accession>
<evidence type="ECO:0000313" key="3">
    <source>
        <dbReference type="Proteomes" id="UP000010471"/>
    </source>
</evidence>
<dbReference type="RefSeq" id="WP_015183867.1">
    <property type="nucleotide sequence ID" value="NC_019738.1"/>
</dbReference>
<evidence type="ECO:0000313" key="2">
    <source>
        <dbReference type="EMBL" id="AFZ19731.1"/>
    </source>
</evidence>
<organism evidence="2 3">
    <name type="scientific">Allocoleopsis franciscana PCC 7113</name>
    <dbReference type="NCBI Taxonomy" id="1173027"/>
    <lineage>
        <taxon>Bacteria</taxon>
        <taxon>Bacillati</taxon>
        <taxon>Cyanobacteriota</taxon>
        <taxon>Cyanophyceae</taxon>
        <taxon>Coleofasciculales</taxon>
        <taxon>Coleofasciculaceae</taxon>
        <taxon>Allocoleopsis</taxon>
        <taxon>Allocoleopsis franciscana</taxon>
    </lineage>
</organism>
<name>K9WIU7_9CYAN</name>
<dbReference type="Proteomes" id="UP000010471">
    <property type="component" value="Chromosome"/>
</dbReference>
<sequence>MAKVKSRTFKPLNPRQLREPGGWLVGLVVVVAMLFLHWKLLLATSIGALVMMLVYRMQEWDWQRYWSSLSQFLSGYNQPLTLAVGSGAMATLSTYMVISIWVDSDSPWIAASTILQILGTLTILTLFVWQSLNRPASQNGVNRDQMLSDLTDANPVKRLVAVQQLSQWGKDPFLHPSERCIVADCFRLMLTHEQEAVIRGAVLDGLQVLDHNRMLGKGSQPLQVPMALKPSADKLHR</sequence>
<feature type="transmembrane region" description="Helical" evidence="1">
    <location>
        <begin position="108"/>
        <end position="129"/>
    </location>
</feature>
<keyword evidence="3" id="KW-1185">Reference proteome</keyword>